<dbReference type="Proteomes" id="UP000008204">
    <property type="component" value="Chromosome"/>
</dbReference>
<gene>
    <name evidence="1" type="ordered locus">PCC8801_2838</name>
</gene>
<accession>B7JUY5</accession>
<dbReference type="OrthoDB" id="428065at2"/>
<dbReference type="eggNOG" id="ENOG5033CWR">
    <property type="taxonomic scope" value="Bacteria"/>
</dbReference>
<dbReference type="Pfam" id="PF21826">
    <property type="entry name" value="DUF6887"/>
    <property type="match status" value="1"/>
</dbReference>
<organism evidence="1 2">
    <name type="scientific">Rippkaea orientalis (strain PCC 8801 / RF-1)</name>
    <name type="common">Cyanothece sp. (strain PCC 8801)</name>
    <dbReference type="NCBI Taxonomy" id="41431"/>
    <lineage>
        <taxon>Bacteria</taxon>
        <taxon>Bacillati</taxon>
        <taxon>Cyanobacteriota</taxon>
        <taxon>Cyanophyceae</taxon>
        <taxon>Oscillatoriophycideae</taxon>
        <taxon>Chroococcales</taxon>
        <taxon>Aphanothecaceae</taxon>
        <taxon>Rippkaea</taxon>
        <taxon>Rippkaea orientalis</taxon>
    </lineage>
</organism>
<protein>
    <submittedName>
        <fullName evidence="1">Uncharacterized protein</fullName>
    </submittedName>
</protein>
<dbReference type="RefSeq" id="WP_012596103.1">
    <property type="nucleotide sequence ID" value="NC_011726.1"/>
</dbReference>
<dbReference type="KEGG" id="cyp:PCC8801_2838"/>
<dbReference type="AlphaFoldDB" id="B7JUY5"/>
<dbReference type="InterPro" id="IPR054053">
    <property type="entry name" value="DUF6887"/>
</dbReference>
<proteinExistence type="predicted"/>
<sequence>MKPINYNSLSLEELRQYVLTHREDTNAFYTYIDRSKADGKMITVNLEDSYWEEKITTKIQENQ</sequence>
<reference evidence="2" key="1">
    <citation type="journal article" date="2011" name="MBio">
        <title>Novel metabolic attributes of the genus Cyanothece, comprising a group of unicellular nitrogen-fixing Cyanobacteria.</title>
        <authorList>
            <person name="Bandyopadhyay A."/>
            <person name="Elvitigala T."/>
            <person name="Welsh E."/>
            <person name="Stockel J."/>
            <person name="Liberton M."/>
            <person name="Min H."/>
            <person name="Sherman L.A."/>
            <person name="Pakrasi H.B."/>
        </authorList>
    </citation>
    <scope>NUCLEOTIDE SEQUENCE [LARGE SCALE GENOMIC DNA]</scope>
    <source>
        <strain evidence="2">PCC 8801</strain>
    </source>
</reference>
<dbReference type="STRING" id="41431.PCC8801_2838"/>
<dbReference type="HOGENOM" id="CLU_193569_1_0_3"/>
<evidence type="ECO:0000313" key="2">
    <source>
        <dbReference type="Proteomes" id="UP000008204"/>
    </source>
</evidence>
<name>B7JUY5_RIPO1</name>
<dbReference type="EMBL" id="CP001287">
    <property type="protein sequence ID" value="ACK66837.1"/>
    <property type="molecule type" value="Genomic_DNA"/>
</dbReference>
<evidence type="ECO:0000313" key="1">
    <source>
        <dbReference type="EMBL" id="ACK66837.1"/>
    </source>
</evidence>
<keyword evidence="2" id="KW-1185">Reference proteome</keyword>